<name>A0ABR0KRV7_9PEZI</name>
<comment type="caution">
    <text evidence="1">The sequence shown here is derived from an EMBL/GenBank/DDBJ whole genome shotgun (WGS) entry which is preliminary data.</text>
</comment>
<dbReference type="PANTHER" id="PTHR38790">
    <property type="entry name" value="2EXR DOMAIN-CONTAINING PROTEIN-RELATED"/>
    <property type="match status" value="1"/>
</dbReference>
<evidence type="ECO:0000313" key="2">
    <source>
        <dbReference type="Proteomes" id="UP001357485"/>
    </source>
</evidence>
<protein>
    <submittedName>
        <fullName evidence="1">Uncharacterized protein</fullName>
    </submittedName>
</protein>
<sequence>MVSKKFAVATAAVAKPATAAPKRKVASSAQKPSSKKMKLLTAEDNSVTAVDIYHDTESNVATVKALEKESGFGQQLNLRSVRTFSVVTSTVLAEGPYAGCQAIILKAAKPFPFQRLPQELRHMIFRLVIEPDEGVVQLDGKRATRKSVFASAYGSKFRLSVLSISKEVSWDNPSRKSNNPTDYDCFHQIRDEALPILNDLKFSFDSTTTLLTFLAQIGDDMRSRLRNIRVKTYAKASSSNALHFLADSKDLQKLHFETGVSSDATPEKAAKAFHAEAYRFLEAIGAAKGYKDAGVDILSFGARCFTVKENASARPWTATEHEEFRDLLKEKLK</sequence>
<organism evidence="1 2">
    <name type="scientific">Cryomyces antarcticus</name>
    <dbReference type="NCBI Taxonomy" id="329879"/>
    <lineage>
        <taxon>Eukaryota</taxon>
        <taxon>Fungi</taxon>
        <taxon>Dikarya</taxon>
        <taxon>Ascomycota</taxon>
        <taxon>Pezizomycotina</taxon>
        <taxon>Dothideomycetes</taxon>
        <taxon>Dothideomycetes incertae sedis</taxon>
        <taxon>Cryomyces</taxon>
    </lineage>
</organism>
<accession>A0ABR0KRV7</accession>
<evidence type="ECO:0000313" key="1">
    <source>
        <dbReference type="EMBL" id="KAK5121208.1"/>
    </source>
</evidence>
<proteinExistence type="predicted"/>
<keyword evidence="2" id="KW-1185">Reference proteome</keyword>
<reference evidence="1 2" key="1">
    <citation type="submission" date="2023-08" db="EMBL/GenBank/DDBJ databases">
        <title>Black Yeasts Isolated from many extreme environments.</title>
        <authorList>
            <person name="Coleine C."/>
            <person name="Stajich J.E."/>
            <person name="Selbmann L."/>
        </authorList>
    </citation>
    <scope>NUCLEOTIDE SEQUENCE [LARGE SCALE GENOMIC DNA]</scope>
    <source>
        <strain evidence="1 2">CCFEE 536</strain>
    </source>
</reference>
<dbReference type="Proteomes" id="UP001357485">
    <property type="component" value="Unassembled WGS sequence"/>
</dbReference>
<dbReference type="EMBL" id="JAVRRA010025193">
    <property type="protein sequence ID" value="KAK5121208.1"/>
    <property type="molecule type" value="Genomic_DNA"/>
</dbReference>
<gene>
    <name evidence="1" type="ORF">LTR16_004381</name>
</gene>